<evidence type="ECO:0000313" key="2">
    <source>
        <dbReference type="Proteomes" id="UP000253606"/>
    </source>
</evidence>
<organism evidence="1 2">
    <name type="scientific">Acidisarcina polymorpha</name>
    <dbReference type="NCBI Taxonomy" id="2211140"/>
    <lineage>
        <taxon>Bacteria</taxon>
        <taxon>Pseudomonadati</taxon>
        <taxon>Acidobacteriota</taxon>
        <taxon>Terriglobia</taxon>
        <taxon>Terriglobales</taxon>
        <taxon>Acidobacteriaceae</taxon>
        <taxon>Acidisarcina</taxon>
    </lineage>
</organism>
<dbReference type="EMBL" id="CP030840">
    <property type="protein sequence ID" value="AXC12743.1"/>
    <property type="molecule type" value="Genomic_DNA"/>
</dbReference>
<accession>A0A2Z5G0Q3</accession>
<reference evidence="1 2" key="1">
    <citation type="journal article" date="2018" name="Front. Microbiol.">
        <title>Hydrolytic Capabilities as a Key to Environmental Success: Chitinolytic and Cellulolytic Acidobacteria From Acidic Sub-arctic Soils and Boreal Peatlands.</title>
        <authorList>
            <person name="Belova S.E."/>
            <person name="Ravin N.V."/>
            <person name="Pankratov T.A."/>
            <person name="Rakitin A.L."/>
            <person name="Ivanova A.A."/>
            <person name="Beletsky A.V."/>
            <person name="Mardanov A.V."/>
            <person name="Sinninghe Damste J.S."/>
            <person name="Dedysh S.N."/>
        </authorList>
    </citation>
    <scope>NUCLEOTIDE SEQUENCE [LARGE SCALE GENOMIC DNA]</scope>
    <source>
        <strain evidence="1 2">SBC82</strain>
    </source>
</reference>
<name>A0A2Z5G0Q3_9BACT</name>
<gene>
    <name evidence="1" type="ORF">ACPOL_3458</name>
</gene>
<protein>
    <submittedName>
        <fullName evidence="1">Uncharacterized protein</fullName>
    </submittedName>
</protein>
<proteinExistence type="predicted"/>
<sequence length="55" mass="6309">MVEEVELKFEMIARDYVNCSQLAVYFSDDTMAIFTAKQLASFSLDRLEAEEIAPE</sequence>
<keyword evidence="2" id="KW-1185">Reference proteome</keyword>
<dbReference type="AlphaFoldDB" id="A0A2Z5G0Q3"/>
<dbReference type="Proteomes" id="UP000253606">
    <property type="component" value="Chromosome"/>
</dbReference>
<dbReference type="KEGG" id="abas:ACPOL_3458"/>
<evidence type="ECO:0000313" key="1">
    <source>
        <dbReference type="EMBL" id="AXC12743.1"/>
    </source>
</evidence>